<organism evidence="1">
    <name type="scientific">bioreactor metagenome</name>
    <dbReference type="NCBI Taxonomy" id="1076179"/>
    <lineage>
        <taxon>unclassified sequences</taxon>
        <taxon>metagenomes</taxon>
        <taxon>ecological metagenomes</taxon>
    </lineage>
</organism>
<name>A0A645IES3_9ZZZZ</name>
<proteinExistence type="predicted"/>
<dbReference type="EMBL" id="VSSQ01106097">
    <property type="protein sequence ID" value="MPN45883.1"/>
    <property type="molecule type" value="Genomic_DNA"/>
</dbReference>
<gene>
    <name evidence="1" type="ORF">SDC9_193462</name>
</gene>
<reference evidence="1" key="1">
    <citation type="submission" date="2019-08" db="EMBL/GenBank/DDBJ databases">
        <authorList>
            <person name="Kucharzyk K."/>
            <person name="Murdoch R.W."/>
            <person name="Higgins S."/>
            <person name="Loffler F."/>
        </authorList>
    </citation>
    <scope>NUCLEOTIDE SEQUENCE</scope>
</reference>
<sequence>MVIVIPEGNEEDHTRKKEYYDGTYNYLKGIGLETI</sequence>
<accession>A0A645IES3</accession>
<dbReference type="AlphaFoldDB" id="A0A645IES3"/>
<protein>
    <submittedName>
        <fullName evidence="1">Uncharacterized protein</fullName>
    </submittedName>
</protein>
<evidence type="ECO:0000313" key="1">
    <source>
        <dbReference type="EMBL" id="MPN45883.1"/>
    </source>
</evidence>
<comment type="caution">
    <text evidence="1">The sequence shown here is derived from an EMBL/GenBank/DDBJ whole genome shotgun (WGS) entry which is preliminary data.</text>
</comment>